<reference evidence="6" key="2">
    <citation type="submission" date="2020-09" db="EMBL/GenBank/DDBJ databases">
        <authorList>
            <person name="Sun Q."/>
            <person name="Zhou Y."/>
        </authorList>
    </citation>
    <scope>NUCLEOTIDE SEQUENCE</scope>
    <source>
        <strain evidence="6">CGMCC 1.15320</strain>
    </source>
</reference>
<dbReference type="SUPFAM" id="SSF47413">
    <property type="entry name" value="lambda repressor-like DNA-binding domains"/>
    <property type="match status" value="1"/>
</dbReference>
<dbReference type="Gene3D" id="3.40.50.2300">
    <property type="match status" value="2"/>
</dbReference>
<dbReference type="CDD" id="cd01392">
    <property type="entry name" value="HTH_LacI"/>
    <property type="match status" value="1"/>
</dbReference>
<dbReference type="GO" id="GO:0003700">
    <property type="term" value="F:DNA-binding transcription factor activity"/>
    <property type="evidence" value="ECO:0007669"/>
    <property type="project" value="TreeGrafter"/>
</dbReference>
<gene>
    <name evidence="6" type="ORF">GCM10011385_18230</name>
</gene>
<evidence type="ECO:0000256" key="4">
    <source>
        <dbReference type="ARBA" id="ARBA00023163"/>
    </source>
</evidence>
<evidence type="ECO:0000256" key="3">
    <source>
        <dbReference type="ARBA" id="ARBA00023125"/>
    </source>
</evidence>
<dbReference type="InterPro" id="IPR028082">
    <property type="entry name" value="Peripla_BP_I"/>
</dbReference>
<reference evidence="6" key="1">
    <citation type="journal article" date="2014" name="Int. J. Syst. Evol. Microbiol.">
        <title>Complete genome sequence of Corynebacterium casei LMG S-19264T (=DSM 44701T), isolated from a smear-ripened cheese.</title>
        <authorList>
            <consortium name="US DOE Joint Genome Institute (JGI-PGF)"/>
            <person name="Walter F."/>
            <person name="Albersmeier A."/>
            <person name="Kalinowski J."/>
            <person name="Ruckert C."/>
        </authorList>
    </citation>
    <scope>NUCLEOTIDE SEQUENCE</scope>
    <source>
        <strain evidence="6">CGMCC 1.15320</strain>
    </source>
</reference>
<evidence type="ECO:0000313" key="6">
    <source>
        <dbReference type="EMBL" id="GGA64789.1"/>
    </source>
</evidence>
<organism evidence="6 7">
    <name type="scientific">Nitratireductor aestuarii</name>
    <dbReference type="NCBI Taxonomy" id="1735103"/>
    <lineage>
        <taxon>Bacteria</taxon>
        <taxon>Pseudomonadati</taxon>
        <taxon>Pseudomonadota</taxon>
        <taxon>Alphaproteobacteria</taxon>
        <taxon>Hyphomicrobiales</taxon>
        <taxon>Phyllobacteriaceae</taxon>
        <taxon>Nitratireductor</taxon>
    </lineage>
</organism>
<protein>
    <submittedName>
        <fullName evidence="6">Transcriptional regulator</fullName>
    </submittedName>
</protein>
<accession>A0A916RQ05</accession>
<dbReference type="GO" id="GO:0000976">
    <property type="term" value="F:transcription cis-regulatory region binding"/>
    <property type="evidence" value="ECO:0007669"/>
    <property type="project" value="TreeGrafter"/>
</dbReference>
<keyword evidence="3" id="KW-0238">DNA-binding</keyword>
<dbReference type="InterPro" id="IPR000843">
    <property type="entry name" value="HTH_LacI"/>
</dbReference>
<keyword evidence="7" id="KW-1185">Reference proteome</keyword>
<name>A0A916RQ05_9HYPH</name>
<comment type="caution">
    <text evidence="6">The sequence shown here is derived from an EMBL/GenBank/DDBJ whole genome shotgun (WGS) entry which is preliminary data.</text>
</comment>
<evidence type="ECO:0000313" key="7">
    <source>
        <dbReference type="Proteomes" id="UP000636264"/>
    </source>
</evidence>
<dbReference type="Pfam" id="PF00356">
    <property type="entry name" value="LacI"/>
    <property type="match status" value="1"/>
</dbReference>
<evidence type="ECO:0000256" key="2">
    <source>
        <dbReference type="ARBA" id="ARBA00023015"/>
    </source>
</evidence>
<dbReference type="InterPro" id="IPR010982">
    <property type="entry name" value="Lambda_DNA-bd_dom_sf"/>
</dbReference>
<sequence>MTLNASLGYALLNTLKADRFPGRRGVLAQKIKLSTIADALGVSTATVSLALRDSPLVADNTRQRIKEYARNIGYIYNRRAASLRTSRSGIIGVVVHDIMNPFYAEILRSIEGELDRSRQTFLLSNHYDQLEKQRTFIDTLLQLGADGIIMSPAIGTPAEDVRMAEENGLPTVLIARDVDGANVPVFRGDDAYGISLATNHLISLGHSRIAMIGGTDHTSTGRDRYRGYVAAMQNAGLEVKPEWRFPGPRTKQAGFEIAGAFLAAKDKPTAAVCWSDLVAIGLMNGIARAGLVPGRDISVTGYDDLEEAAIATPALTTVWNGQREVGRRAARVLLDRLNGAEVAPTHELIKPELHVRQSSGKPVER</sequence>
<keyword evidence="1" id="KW-0678">Repressor</keyword>
<dbReference type="PROSITE" id="PS50932">
    <property type="entry name" value="HTH_LACI_2"/>
    <property type="match status" value="1"/>
</dbReference>
<dbReference type="PANTHER" id="PTHR30146:SF148">
    <property type="entry name" value="HTH-TYPE TRANSCRIPTIONAL REPRESSOR PURR-RELATED"/>
    <property type="match status" value="1"/>
</dbReference>
<keyword evidence="2" id="KW-0805">Transcription regulation</keyword>
<evidence type="ECO:0000259" key="5">
    <source>
        <dbReference type="PROSITE" id="PS50932"/>
    </source>
</evidence>
<dbReference type="SMART" id="SM00354">
    <property type="entry name" value="HTH_LACI"/>
    <property type="match status" value="1"/>
</dbReference>
<dbReference type="PANTHER" id="PTHR30146">
    <property type="entry name" value="LACI-RELATED TRANSCRIPTIONAL REPRESSOR"/>
    <property type="match status" value="1"/>
</dbReference>
<dbReference type="Gene3D" id="1.10.260.40">
    <property type="entry name" value="lambda repressor-like DNA-binding domains"/>
    <property type="match status" value="1"/>
</dbReference>
<evidence type="ECO:0000256" key="1">
    <source>
        <dbReference type="ARBA" id="ARBA00022491"/>
    </source>
</evidence>
<dbReference type="Proteomes" id="UP000636264">
    <property type="component" value="Unassembled WGS sequence"/>
</dbReference>
<dbReference type="EMBL" id="BMIF01000004">
    <property type="protein sequence ID" value="GGA64789.1"/>
    <property type="molecule type" value="Genomic_DNA"/>
</dbReference>
<dbReference type="AlphaFoldDB" id="A0A916RQ05"/>
<proteinExistence type="predicted"/>
<dbReference type="SUPFAM" id="SSF53822">
    <property type="entry name" value="Periplasmic binding protein-like I"/>
    <property type="match status" value="1"/>
</dbReference>
<feature type="domain" description="HTH lacI-type" evidence="5">
    <location>
        <begin position="31"/>
        <end position="85"/>
    </location>
</feature>
<keyword evidence="4" id="KW-0804">Transcription</keyword>
<dbReference type="Pfam" id="PF13377">
    <property type="entry name" value="Peripla_BP_3"/>
    <property type="match status" value="1"/>
</dbReference>
<dbReference type="CDD" id="cd06289">
    <property type="entry name" value="PBP1_MalI-like"/>
    <property type="match status" value="1"/>
</dbReference>
<dbReference type="InterPro" id="IPR046335">
    <property type="entry name" value="LacI/GalR-like_sensor"/>
</dbReference>